<feature type="compositionally biased region" description="Basic and acidic residues" evidence="1">
    <location>
        <begin position="226"/>
        <end position="235"/>
    </location>
</feature>
<name>A0A0D7APY3_9AGAR</name>
<dbReference type="OrthoDB" id="10249433at2759"/>
<evidence type="ECO:0000259" key="2">
    <source>
        <dbReference type="Pfam" id="PF12146"/>
    </source>
</evidence>
<feature type="region of interest" description="Disordered" evidence="1">
    <location>
        <begin position="226"/>
        <end position="255"/>
    </location>
</feature>
<dbReference type="InterPro" id="IPR029058">
    <property type="entry name" value="AB_hydrolase_fold"/>
</dbReference>
<sequence>ICNGQRLFIYPEAYVEKNKYILTPTNYGLKYEDITLTTRDGVHLQCYLLYSSRPRLTLIVFLGNAMNIGQFIDIARMFLRRGCHVLLVSYRGFAKSTGAPSERGLCIDAQTALDYAHTHPSLSKFPIIVYGLSLGGAVAISVASRNTDRLAGLIIENTFLSIPRLVKSFPYIGWCRIFVHQRWNSAARMRRIGPRLPVMMISGGFDEVVPPTHMAKLWQIREESCGKGDMRTHEDSENESSLSNETSPQDEDNGDIFKIFPFGRHHDTFAQPGYWQAVDAFFTQISRQCPTTPTDT</sequence>
<dbReference type="AlphaFoldDB" id="A0A0D7APY3"/>
<dbReference type="Gene3D" id="3.40.50.1820">
    <property type="entry name" value="alpha/beta hydrolase"/>
    <property type="match status" value="1"/>
</dbReference>
<dbReference type="PANTHER" id="PTHR12277:SF81">
    <property type="entry name" value="PROTEIN ABHD13"/>
    <property type="match status" value="1"/>
</dbReference>
<feature type="domain" description="Serine aminopeptidase S33" evidence="2">
    <location>
        <begin position="53"/>
        <end position="166"/>
    </location>
</feature>
<dbReference type="EMBL" id="KN881618">
    <property type="protein sequence ID" value="KIY53371.1"/>
    <property type="molecule type" value="Genomic_DNA"/>
</dbReference>
<evidence type="ECO:0000313" key="4">
    <source>
        <dbReference type="Proteomes" id="UP000054144"/>
    </source>
</evidence>
<keyword evidence="4" id="KW-1185">Reference proteome</keyword>
<dbReference type="Pfam" id="PF12146">
    <property type="entry name" value="Hydrolase_4"/>
    <property type="match status" value="1"/>
</dbReference>
<organism evidence="3 4">
    <name type="scientific">Fistulina hepatica ATCC 64428</name>
    <dbReference type="NCBI Taxonomy" id="1128425"/>
    <lineage>
        <taxon>Eukaryota</taxon>
        <taxon>Fungi</taxon>
        <taxon>Dikarya</taxon>
        <taxon>Basidiomycota</taxon>
        <taxon>Agaricomycotina</taxon>
        <taxon>Agaricomycetes</taxon>
        <taxon>Agaricomycetidae</taxon>
        <taxon>Agaricales</taxon>
        <taxon>Fistulinaceae</taxon>
        <taxon>Fistulina</taxon>
    </lineage>
</organism>
<dbReference type="PANTHER" id="PTHR12277">
    <property type="entry name" value="ALPHA/BETA HYDROLASE DOMAIN-CONTAINING PROTEIN"/>
    <property type="match status" value="1"/>
</dbReference>
<dbReference type="GO" id="GO:0008474">
    <property type="term" value="F:palmitoyl-(protein) hydrolase activity"/>
    <property type="evidence" value="ECO:0007669"/>
    <property type="project" value="TreeGrafter"/>
</dbReference>
<protein>
    <submittedName>
        <fullName evidence="3">Alpha/beta-hydrolase</fullName>
    </submittedName>
</protein>
<dbReference type="SUPFAM" id="SSF53474">
    <property type="entry name" value="alpha/beta-Hydrolases"/>
    <property type="match status" value="1"/>
</dbReference>
<accession>A0A0D7APY3</accession>
<evidence type="ECO:0000256" key="1">
    <source>
        <dbReference type="SAM" id="MobiDB-lite"/>
    </source>
</evidence>
<evidence type="ECO:0000313" key="3">
    <source>
        <dbReference type="EMBL" id="KIY53371.1"/>
    </source>
</evidence>
<gene>
    <name evidence="3" type="ORF">FISHEDRAFT_33456</name>
</gene>
<dbReference type="GO" id="GO:0016020">
    <property type="term" value="C:membrane"/>
    <property type="evidence" value="ECO:0007669"/>
    <property type="project" value="TreeGrafter"/>
</dbReference>
<reference evidence="3 4" key="1">
    <citation type="journal article" date="2015" name="Fungal Genet. Biol.">
        <title>Evolution of novel wood decay mechanisms in Agaricales revealed by the genome sequences of Fistulina hepatica and Cylindrobasidium torrendii.</title>
        <authorList>
            <person name="Floudas D."/>
            <person name="Held B.W."/>
            <person name="Riley R."/>
            <person name="Nagy L.G."/>
            <person name="Koehler G."/>
            <person name="Ransdell A.S."/>
            <person name="Younus H."/>
            <person name="Chow J."/>
            <person name="Chiniquy J."/>
            <person name="Lipzen A."/>
            <person name="Tritt A."/>
            <person name="Sun H."/>
            <person name="Haridas S."/>
            <person name="LaButti K."/>
            <person name="Ohm R.A."/>
            <person name="Kues U."/>
            <person name="Blanchette R.A."/>
            <person name="Grigoriev I.V."/>
            <person name="Minto R.E."/>
            <person name="Hibbett D.S."/>
        </authorList>
    </citation>
    <scope>NUCLEOTIDE SEQUENCE [LARGE SCALE GENOMIC DNA]</scope>
    <source>
        <strain evidence="3 4">ATCC 64428</strain>
    </source>
</reference>
<keyword evidence="3" id="KW-0378">Hydrolase</keyword>
<dbReference type="Proteomes" id="UP000054144">
    <property type="component" value="Unassembled WGS sequence"/>
</dbReference>
<feature type="non-terminal residue" evidence="3">
    <location>
        <position position="1"/>
    </location>
</feature>
<proteinExistence type="predicted"/>
<dbReference type="InterPro" id="IPR022742">
    <property type="entry name" value="Hydrolase_4"/>
</dbReference>